<dbReference type="AlphaFoldDB" id="A0A151JQX6"/>
<keyword evidence="1" id="KW-0862">Zinc</keyword>
<dbReference type="PROSITE" id="PS50158">
    <property type="entry name" value="ZF_CCHC"/>
    <property type="match status" value="1"/>
</dbReference>
<evidence type="ECO:0000259" key="2">
    <source>
        <dbReference type="PROSITE" id="PS50158"/>
    </source>
</evidence>
<proteinExistence type="predicted"/>
<feature type="domain" description="CCHC-type" evidence="2">
    <location>
        <begin position="67"/>
        <end position="82"/>
    </location>
</feature>
<evidence type="ECO:0000256" key="1">
    <source>
        <dbReference type="PROSITE-ProRule" id="PRU00047"/>
    </source>
</evidence>
<feature type="non-terminal residue" evidence="3">
    <location>
        <position position="1"/>
    </location>
</feature>
<dbReference type="GO" id="GO:0008270">
    <property type="term" value="F:zinc ion binding"/>
    <property type="evidence" value="ECO:0007669"/>
    <property type="project" value="UniProtKB-KW"/>
</dbReference>
<dbReference type="SUPFAM" id="SSF57756">
    <property type="entry name" value="Retrovirus zinc finger-like domains"/>
    <property type="match status" value="1"/>
</dbReference>
<keyword evidence="4" id="KW-1185">Reference proteome</keyword>
<organism evidence="3 4">
    <name type="scientific">Trachymyrmex cornetzi</name>
    <dbReference type="NCBI Taxonomy" id="471704"/>
    <lineage>
        <taxon>Eukaryota</taxon>
        <taxon>Metazoa</taxon>
        <taxon>Ecdysozoa</taxon>
        <taxon>Arthropoda</taxon>
        <taxon>Hexapoda</taxon>
        <taxon>Insecta</taxon>
        <taxon>Pterygota</taxon>
        <taxon>Neoptera</taxon>
        <taxon>Endopterygota</taxon>
        <taxon>Hymenoptera</taxon>
        <taxon>Apocrita</taxon>
        <taxon>Aculeata</taxon>
        <taxon>Formicoidea</taxon>
        <taxon>Formicidae</taxon>
        <taxon>Myrmicinae</taxon>
        <taxon>Trachymyrmex</taxon>
    </lineage>
</organism>
<dbReference type="InterPro" id="IPR036875">
    <property type="entry name" value="Znf_CCHC_sf"/>
</dbReference>
<gene>
    <name evidence="3" type="ORF">ALC57_00749</name>
</gene>
<dbReference type="Proteomes" id="UP000078492">
    <property type="component" value="Unassembled WGS sequence"/>
</dbReference>
<evidence type="ECO:0000313" key="3">
    <source>
        <dbReference type="EMBL" id="KYN29798.1"/>
    </source>
</evidence>
<dbReference type="GO" id="GO:0003676">
    <property type="term" value="F:nucleic acid binding"/>
    <property type="evidence" value="ECO:0007669"/>
    <property type="project" value="InterPro"/>
</dbReference>
<protein>
    <recommendedName>
        <fullName evidence="2">CCHC-type domain-containing protein</fullName>
    </recommendedName>
</protein>
<dbReference type="STRING" id="471704.A0A151JQX6"/>
<dbReference type="Gene3D" id="4.10.60.10">
    <property type="entry name" value="Zinc finger, CCHC-type"/>
    <property type="match status" value="1"/>
</dbReference>
<dbReference type="EMBL" id="KQ978616">
    <property type="protein sequence ID" value="KYN29798.1"/>
    <property type="molecule type" value="Genomic_DNA"/>
</dbReference>
<dbReference type="InterPro" id="IPR001878">
    <property type="entry name" value="Znf_CCHC"/>
</dbReference>
<reference evidence="3 4" key="1">
    <citation type="submission" date="2015-09" db="EMBL/GenBank/DDBJ databases">
        <title>Trachymyrmex cornetzi WGS genome.</title>
        <authorList>
            <person name="Nygaard S."/>
            <person name="Hu H."/>
            <person name="Boomsma J."/>
            <person name="Zhang G."/>
        </authorList>
    </citation>
    <scope>NUCLEOTIDE SEQUENCE [LARGE SCALE GENOMIC DNA]</scope>
    <source>
        <strain evidence="3">Tcor2-1</strain>
        <tissue evidence="3">Whole body</tissue>
    </source>
</reference>
<keyword evidence="1" id="KW-0863">Zinc-finger</keyword>
<keyword evidence="1" id="KW-0479">Metal-binding</keyword>
<evidence type="ECO:0000313" key="4">
    <source>
        <dbReference type="Proteomes" id="UP000078492"/>
    </source>
</evidence>
<accession>A0A151JQX6</accession>
<name>A0A151JQX6_9HYME</name>
<sequence>IKDNIRSQIKILEVQRLNRRMTINHETTYIPSRTLCIKFAGQQLPSDITLFNAKYTVEPYVPKIRICYLCYRVGHIGKDCKNSKSRCLYCGQEHDKSIDCEHRSLPSRCINCGGEHLATSFDCPVIRNHKEVINLAAYENISHVEAKRIITANNNPASSSITINPRNFPCYFRNFQQLPAVSAQGYSRFFQIQYI</sequence>